<feature type="compositionally biased region" description="Polar residues" evidence="1">
    <location>
        <begin position="238"/>
        <end position="249"/>
    </location>
</feature>
<proteinExistence type="predicted"/>
<dbReference type="PANTHER" id="PTHR12609">
    <property type="entry name" value="MICROTUBULE ASSOCIATED PROTEIN XMAP215"/>
    <property type="match status" value="1"/>
</dbReference>
<dbReference type="Gene3D" id="1.25.10.10">
    <property type="entry name" value="Leucine-rich Repeat Variant"/>
    <property type="match status" value="1"/>
</dbReference>
<evidence type="ECO:0000259" key="2">
    <source>
        <dbReference type="SMART" id="SM01349"/>
    </source>
</evidence>
<name>A0ABR2WRT4_9FUNG</name>
<dbReference type="SUPFAM" id="SSF48371">
    <property type="entry name" value="ARM repeat"/>
    <property type="match status" value="1"/>
</dbReference>
<dbReference type="InterPro" id="IPR011989">
    <property type="entry name" value="ARM-like"/>
</dbReference>
<feature type="domain" description="TOG" evidence="2">
    <location>
        <begin position="259"/>
        <end position="477"/>
    </location>
</feature>
<feature type="region of interest" description="Disordered" evidence="1">
    <location>
        <begin position="213"/>
        <end position="249"/>
    </location>
</feature>
<organism evidence="3 4">
    <name type="scientific">Basidiobolus ranarum</name>
    <dbReference type="NCBI Taxonomy" id="34480"/>
    <lineage>
        <taxon>Eukaryota</taxon>
        <taxon>Fungi</taxon>
        <taxon>Fungi incertae sedis</taxon>
        <taxon>Zoopagomycota</taxon>
        <taxon>Entomophthoromycotina</taxon>
        <taxon>Basidiobolomycetes</taxon>
        <taxon>Basidiobolales</taxon>
        <taxon>Basidiobolaceae</taxon>
        <taxon>Basidiobolus</taxon>
    </lineage>
</organism>
<dbReference type="InterPro" id="IPR045110">
    <property type="entry name" value="XMAP215"/>
</dbReference>
<feature type="compositionally biased region" description="Basic and acidic residues" evidence="1">
    <location>
        <begin position="225"/>
        <end position="236"/>
    </location>
</feature>
<evidence type="ECO:0000313" key="3">
    <source>
        <dbReference type="EMBL" id="KAK9764248.1"/>
    </source>
</evidence>
<comment type="caution">
    <text evidence="3">The sequence shown here is derived from an EMBL/GenBank/DDBJ whole genome shotgun (WGS) entry which is preliminary data.</text>
</comment>
<protein>
    <recommendedName>
        <fullName evidence="2">TOG domain-containing protein</fullName>
    </recommendedName>
</protein>
<keyword evidence="4" id="KW-1185">Reference proteome</keyword>
<evidence type="ECO:0000256" key="1">
    <source>
        <dbReference type="SAM" id="MobiDB-lite"/>
    </source>
</evidence>
<dbReference type="EMBL" id="JASJQH010000465">
    <property type="protein sequence ID" value="KAK9764248.1"/>
    <property type="molecule type" value="Genomic_DNA"/>
</dbReference>
<gene>
    <name evidence="3" type="ORF">K7432_008413</name>
</gene>
<reference evidence="3 4" key="1">
    <citation type="submission" date="2023-04" db="EMBL/GenBank/DDBJ databases">
        <title>Genome of Basidiobolus ranarum AG-B5.</title>
        <authorList>
            <person name="Stajich J.E."/>
            <person name="Carter-House D."/>
            <person name="Gryganskyi A."/>
        </authorList>
    </citation>
    <scope>NUCLEOTIDE SEQUENCE [LARGE SCALE GENOMIC DNA]</scope>
    <source>
        <strain evidence="3 4">AG-B5</strain>
    </source>
</reference>
<dbReference type="InterPro" id="IPR016024">
    <property type="entry name" value="ARM-type_fold"/>
</dbReference>
<evidence type="ECO:0000313" key="4">
    <source>
        <dbReference type="Proteomes" id="UP001479436"/>
    </source>
</evidence>
<dbReference type="InterPro" id="IPR034085">
    <property type="entry name" value="TOG"/>
</dbReference>
<dbReference type="Proteomes" id="UP001479436">
    <property type="component" value="Unassembled WGS sequence"/>
</dbReference>
<dbReference type="SMART" id="SM01349">
    <property type="entry name" value="TOG"/>
    <property type="match status" value="1"/>
</dbReference>
<accession>A0ABR2WRT4</accession>
<sequence length="477" mass="53527">MSTFDSFTKLNSRSCQDCRELSVISKEAIKTFLTVAKTANLAFPEVLVQSFSHAVNDVDAEVVQLGAKSIELLSRRLGKDIASFYPIFVHDLQTQITKYECVIDSLKAALKAVKRLPFRAVEKEVQARNYLEQVDRIYPDKTRNETLHFTASKIAKVGEVSHPLSGNLVEKMNEYIDKVDSEIGVYGYQSFGIRKVKKENQLLEVEAKLNVNQEKSTTKAPRRPIKTDSTKTEKKRQNPSTNSQSKPKLSVNNYSVNFKYSSHQYESELLELLPENTSIISNARESDWKKRLDAVESLERFLRKSPSDLVDAELVVRFLDESPGWKEPHPQILSKMFSTVQYLIENNPSFTPACASLAIPALAFGVGDNKVKRAAGECLSSISEKYGNQLVLLYAAETWKYLKTPKALEESLGWLYQNLKKNSLSGVDTKELFEFLKITFTHPNGAVRKFGVVIVALIASSGPGIYSPLKSTYDGAV</sequence>